<dbReference type="InterPro" id="IPR052650">
    <property type="entry name" value="Zinc_finger_CCCH"/>
</dbReference>
<accession>A0A328E4J5</accession>
<organism evidence="2 3">
    <name type="scientific">Cuscuta australis</name>
    <dbReference type="NCBI Taxonomy" id="267555"/>
    <lineage>
        <taxon>Eukaryota</taxon>
        <taxon>Viridiplantae</taxon>
        <taxon>Streptophyta</taxon>
        <taxon>Embryophyta</taxon>
        <taxon>Tracheophyta</taxon>
        <taxon>Spermatophyta</taxon>
        <taxon>Magnoliopsida</taxon>
        <taxon>eudicotyledons</taxon>
        <taxon>Gunneridae</taxon>
        <taxon>Pentapetalae</taxon>
        <taxon>asterids</taxon>
        <taxon>lamiids</taxon>
        <taxon>Solanales</taxon>
        <taxon>Convolvulaceae</taxon>
        <taxon>Cuscuteae</taxon>
        <taxon>Cuscuta</taxon>
        <taxon>Cuscuta subgen. Grammica</taxon>
        <taxon>Cuscuta sect. Cleistogrammica</taxon>
    </lineage>
</organism>
<evidence type="ECO:0000313" key="3">
    <source>
        <dbReference type="Proteomes" id="UP000249390"/>
    </source>
</evidence>
<comment type="caution">
    <text evidence="2">The sequence shown here is derived from an EMBL/GenBank/DDBJ whole genome shotgun (WGS) entry which is preliminary data.</text>
</comment>
<evidence type="ECO:0000313" key="2">
    <source>
        <dbReference type="EMBL" id="RAL51351.1"/>
    </source>
</evidence>
<dbReference type="EMBL" id="NQVE01000050">
    <property type="protein sequence ID" value="RAL51351.1"/>
    <property type="molecule type" value="Genomic_DNA"/>
</dbReference>
<feature type="region of interest" description="Disordered" evidence="1">
    <location>
        <begin position="61"/>
        <end position="80"/>
    </location>
</feature>
<evidence type="ECO:0000256" key="1">
    <source>
        <dbReference type="SAM" id="MobiDB-lite"/>
    </source>
</evidence>
<protein>
    <submittedName>
        <fullName evidence="2">Uncharacterized protein</fullName>
    </submittedName>
</protein>
<dbReference type="PANTHER" id="PTHR36886:SF3">
    <property type="entry name" value="PROTEIN FRIGIDA-ESSENTIAL 1"/>
    <property type="match status" value="1"/>
</dbReference>
<dbReference type="AlphaFoldDB" id="A0A328E4J5"/>
<reference evidence="2 3" key="1">
    <citation type="submission" date="2018-06" db="EMBL/GenBank/DDBJ databases">
        <title>The Genome of Cuscuta australis (Dodder) Provides Insight into the Evolution of Plant Parasitism.</title>
        <authorList>
            <person name="Liu H."/>
        </authorList>
    </citation>
    <scope>NUCLEOTIDE SEQUENCE [LARGE SCALE GENOMIC DNA]</scope>
    <source>
        <strain evidence="3">cv. Yunnan</strain>
        <tissue evidence="2">Vines</tissue>
    </source>
</reference>
<proteinExistence type="predicted"/>
<name>A0A328E4J5_9ASTE</name>
<dbReference type="PANTHER" id="PTHR36886">
    <property type="entry name" value="PROTEIN FRIGIDA-ESSENTIAL 1"/>
    <property type="match status" value="1"/>
</dbReference>
<sequence>MCGETAFYDLILANLFARGHHFGQPQPSVPPKKNSSEPLPSSSLCCLRLLRLARRQLPLNIRRPQAPDSASPSHSPQPPICSRDVYKVIVKKAADKVLGALQSRHIPDKPELANEYVSCVQPKLEKLVNVSFMDLENLLFF</sequence>
<keyword evidence="3" id="KW-1185">Reference proteome</keyword>
<dbReference type="Proteomes" id="UP000249390">
    <property type="component" value="Unassembled WGS sequence"/>
</dbReference>
<gene>
    <name evidence="2" type="ORF">DM860_010853</name>
</gene>